<dbReference type="Proteomes" id="UP001219525">
    <property type="component" value="Unassembled WGS sequence"/>
</dbReference>
<proteinExistence type="predicted"/>
<evidence type="ECO:0000313" key="1">
    <source>
        <dbReference type="EMBL" id="KAJ7198383.1"/>
    </source>
</evidence>
<evidence type="ECO:0000313" key="2">
    <source>
        <dbReference type="Proteomes" id="UP001219525"/>
    </source>
</evidence>
<sequence length="343" mass="37181">MVHAHSGRCMPHAPPTSCKTRRIRVAKSRCLTPAVCHTLAAPRSRITQDPLLASTHELFSSNSDARQLLHPWRPRAAATCTHPLLDGLSLPVQPAVFAHVALSAARSPTHRAACALQVLVDDILQPEPVSKPDAFQHVSQTDCVRAKIVHEGLPPLGAQRVQGTVYWRAARGRAHTATSGGARHESLRRPLVASTTVVDLRGSVLAPAHALEYPPPPLQVCVLRAKVAAQHSRLNYDVIASLTTLTGDAGVKYTLLFMSHNVPPAFAALYQAIHAPDNVDVPNADEITDDIEAEGETLPEDFEPEEDTDASGAFDVSQLQEFLMDASKGVSNETDKEYKRFVQ</sequence>
<reference evidence="1" key="1">
    <citation type="submission" date="2023-03" db="EMBL/GenBank/DDBJ databases">
        <title>Massive genome expansion in bonnet fungi (Mycena s.s.) driven by repeated elements and novel gene families across ecological guilds.</title>
        <authorList>
            <consortium name="Lawrence Berkeley National Laboratory"/>
            <person name="Harder C.B."/>
            <person name="Miyauchi S."/>
            <person name="Viragh M."/>
            <person name="Kuo A."/>
            <person name="Thoen E."/>
            <person name="Andreopoulos B."/>
            <person name="Lu D."/>
            <person name="Skrede I."/>
            <person name="Drula E."/>
            <person name="Henrissat B."/>
            <person name="Morin E."/>
            <person name="Kohler A."/>
            <person name="Barry K."/>
            <person name="LaButti K."/>
            <person name="Morin E."/>
            <person name="Salamov A."/>
            <person name="Lipzen A."/>
            <person name="Mereny Z."/>
            <person name="Hegedus B."/>
            <person name="Baldrian P."/>
            <person name="Stursova M."/>
            <person name="Weitz H."/>
            <person name="Taylor A."/>
            <person name="Grigoriev I.V."/>
            <person name="Nagy L.G."/>
            <person name="Martin F."/>
            <person name="Kauserud H."/>
        </authorList>
    </citation>
    <scope>NUCLEOTIDE SEQUENCE</scope>
    <source>
        <strain evidence="1">9144</strain>
    </source>
</reference>
<name>A0AAD6Y7U0_9AGAR</name>
<dbReference type="EMBL" id="JARJCW010000073">
    <property type="protein sequence ID" value="KAJ7198383.1"/>
    <property type="molecule type" value="Genomic_DNA"/>
</dbReference>
<comment type="caution">
    <text evidence="1">The sequence shown here is derived from an EMBL/GenBank/DDBJ whole genome shotgun (WGS) entry which is preliminary data.</text>
</comment>
<organism evidence="1 2">
    <name type="scientific">Mycena pura</name>
    <dbReference type="NCBI Taxonomy" id="153505"/>
    <lineage>
        <taxon>Eukaryota</taxon>
        <taxon>Fungi</taxon>
        <taxon>Dikarya</taxon>
        <taxon>Basidiomycota</taxon>
        <taxon>Agaricomycotina</taxon>
        <taxon>Agaricomycetes</taxon>
        <taxon>Agaricomycetidae</taxon>
        <taxon>Agaricales</taxon>
        <taxon>Marasmiineae</taxon>
        <taxon>Mycenaceae</taxon>
        <taxon>Mycena</taxon>
    </lineage>
</organism>
<gene>
    <name evidence="1" type="ORF">GGX14DRAFT_666790</name>
</gene>
<protein>
    <submittedName>
        <fullName evidence="1">Uncharacterized protein</fullName>
    </submittedName>
</protein>
<accession>A0AAD6Y7U0</accession>
<dbReference type="AlphaFoldDB" id="A0AAD6Y7U0"/>
<keyword evidence="2" id="KW-1185">Reference proteome</keyword>